<dbReference type="GO" id="GO:0003684">
    <property type="term" value="F:damaged DNA binding"/>
    <property type="evidence" value="ECO:0007669"/>
    <property type="project" value="TreeGrafter"/>
</dbReference>
<feature type="domain" description="RecF/RecN/SMC N-terminal" evidence="14">
    <location>
        <begin position="80"/>
        <end position="1086"/>
    </location>
</feature>
<dbReference type="Gene3D" id="3.40.50.300">
    <property type="entry name" value="P-loop containing nucleotide triphosphate hydrolases"/>
    <property type="match status" value="2"/>
</dbReference>
<sequence>MKRQRSVIDDGDTEIIEVESAQSSLQQASRKKARVSHEEPDDVVSDEAMDEELLEAQATQLRNKKQLDNEPADNGILETVTCTNFMCHGYLEIGLGPLINFIIGHNGSGKSAVLTAITICLGGKATATNRGQSLKSFIKEGEESSTLSVKIKNGGDSAYQQEIYGDAIIVERHFSRSGSSSFKLKSSTGRLISTRKGDLDEICDYFALQIDNPMNVLTQDMARQFLNSSTPHDKYKFFMKGTQLEHLDGDYLIVEQNLDTIDQDLWKKQEDLKVFEDRAQKARNLLALSERQDTLRDRIRHLGEMMAWVQVEEQEERLAVFDRKLSRIDEKIAASEMKAAGLSEAFSQTEQLFENANRALEETTNTLAPLQEEKGHMKKEFDNLKAEALTLHAEQRQISEEIKAADERIKKAESAVREEHQRLSDADGGSHDLRRAEIEEKRAEARAAKARFRDHENELPALEDNRHRAEKDHRESQTPVKDKKIEVQICEERLGSLMRDRGQQQQAYPPNMSRLLSAIRQDDGFQQRPVGPIANHVRLLKPLWSSILEKSFGGALNSFIVTSKDDQIRLSGIMQRIGCPCSIIIGNNNAIDTTDKEPDPRFDTALRVLEFDNQLARKQLVIGQNVDQSILIQDRGNAIDTMNSARLQNVKQCFALTNKTGEGLRMSYGYGGGLSQSHVPAYRGPPRMKTDIDYQINFQRDLLQSLRAELNQLERSSQEKQKYLTRCEQAIVKNKRDTQHLRLELQQAENIVDELQDALDQDAVEEGRLDVLKDQLTEANEEKSTHEASYGESVIAKDKNNELLRASREKLASKDVIIEDAKAKVLKAESRATKCASQRSSALRDKNAAFDSVESEKLEREQYQGERDEESQRVDEFTRKANYFCPRVPVDEGETGDSIDLKLDKFNKDLKDAEKQAGGSRQQIAADAVKVLNALNQAKAEVESIEELAQLLKHTLVNRKDRWRRFQKHITSRARVQFFYLLSERGFRGKLLAHHKEKKLDLMVEPDGSALRAKGRDTKGLSGGEKSFSTICLLLSMWEAMGAPIRCLDEFDVFMDSVNRDVSMEMMIKFARGSRGKQFILITPQSMSKVSPADLDVKVVKMRDPERGQTQLSFPPI</sequence>
<evidence type="ECO:0000256" key="12">
    <source>
        <dbReference type="SAM" id="Coils"/>
    </source>
</evidence>
<organism evidence="15 16">
    <name type="scientific">Letharia columbiana</name>
    <dbReference type="NCBI Taxonomy" id="112416"/>
    <lineage>
        <taxon>Eukaryota</taxon>
        <taxon>Fungi</taxon>
        <taxon>Dikarya</taxon>
        <taxon>Ascomycota</taxon>
        <taxon>Pezizomycotina</taxon>
        <taxon>Lecanoromycetes</taxon>
        <taxon>OSLEUM clade</taxon>
        <taxon>Lecanoromycetidae</taxon>
        <taxon>Lecanorales</taxon>
        <taxon>Lecanorineae</taxon>
        <taxon>Parmeliaceae</taxon>
        <taxon>Letharia</taxon>
    </lineage>
</organism>
<feature type="region of interest" description="Disordered" evidence="13">
    <location>
        <begin position="412"/>
        <end position="433"/>
    </location>
</feature>
<evidence type="ECO:0000256" key="13">
    <source>
        <dbReference type="SAM" id="MobiDB-lite"/>
    </source>
</evidence>
<evidence type="ECO:0000256" key="1">
    <source>
        <dbReference type="ARBA" id="ARBA00004123"/>
    </source>
</evidence>
<evidence type="ECO:0000256" key="5">
    <source>
        <dbReference type="ARBA" id="ARBA00022741"/>
    </source>
</evidence>
<comment type="similarity">
    <text evidence="3">Belongs to the SMC family. SMC6 subfamily.</text>
</comment>
<dbReference type="GO" id="GO:0035861">
    <property type="term" value="C:site of double-strand break"/>
    <property type="evidence" value="ECO:0007669"/>
    <property type="project" value="TreeGrafter"/>
</dbReference>
<reference evidence="15 16" key="1">
    <citation type="journal article" date="2020" name="Genomics">
        <title>Complete, high-quality genomes from long-read metagenomic sequencing of two wolf lichen thalli reveals enigmatic genome architecture.</title>
        <authorList>
            <person name="McKenzie S.K."/>
            <person name="Walston R.F."/>
            <person name="Allen J.L."/>
        </authorList>
    </citation>
    <scope>NUCLEOTIDE SEQUENCE [LARGE SCALE GENOMIC DNA]</scope>
    <source>
        <strain evidence="15">WasteWater2</strain>
    </source>
</reference>
<dbReference type="OrthoDB" id="10265785at2759"/>
<feature type="coiled-coil region" evidence="12">
    <location>
        <begin position="696"/>
        <end position="789"/>
    </location>
</feature>
<accession>A0A8H6FVT2</accession>
<comment type="caution">
    <text evidence="15">The sequence shown here is derived from an EMBL/GenBank/DDBJ whole genome shotgun (WGS) entry which is preliminary data.</text>
</comment>
<keyword evidence="10" id="KW-0234">DNA repair</keyword>
<evidence type="ECO:0000256" key="4">
    <source>
        <dbReference type="ARBA" id="ARBA00022454"/>
    </source>
</evidence>
<evidence type="ECO:0000256" key="2">
    <source>
        <dbReference type="ARBA" id="ARBA00004286"/>
    </source>
</evidence>
<feature type="region of interest" description="Disordered" evidence="13">
    <location>
        <begin position="853"/>
        <end position="872"/>
    </location>
</feature>
<keyword evidence="16" id="KW-1185">Reference proteome</keyword>
<dbReference type="PANTHER" id="PTHR19306:SF6">
    <property type="entry name" value="STRUCTURAL MAINTENANCE OF CHROMOSOMES PROTEIN 6"/>
    <property type="match status" value="1"/>
</dbReference>
<evidence type="ECO:0000256" key="9">
    <source>
        <dbReference type="ARBA" id="ARBA00023172"/>
    </source>
</evidence>
<evidence type="ECO:0000256" key="3">
    <source>
        <dbReference type="ARBA" id="ARBA00006793"/>
    </source>
</evidence>
<evidence type="ECO:0000256" key="10">
    <source>
        <dbReference type="ARBA" id="ARBA00023204"/>
    </source>
</evidence>
<dbReference type="SUPFAM" id="SSF52540">
    <property type="entry name" value="P-loop containing nucleoside triphosphate hydrolases"/>
    <property type="match status" value="1"/>
</dbReference>
<feature type="region of interest" description="Disordered" evidence="13">
    <location>
        <begin position="18"/>
        <end position="47"/>
    </location>
</feature>
<keyword evidence="7" id="KW-0067">ATP-binding</keyword>
<dbReference type="GO" id="GO:0003697">
    <property type="term" value="F:single-stranded DNA binding"/>
    <property type="evidence" value="ECO:0007669"/>
    <property type="project" value="TreeGrafter"/>
</dbReference>
<comment type="subcellular location">
    <subcellularLocation>
        <location evidence="2">Chromosome</location>
    </subcellularLocation>
    <subcellularLocation>
        <location evidence="1">Nucleus</location>
    </subcellularLocation>
</comment>
<dbReference type="GO" id="GO:0005524">
    <property type="term" value="F:ATP binding"/>
    <property type="evidence" value="ECO:0007669"/>
    <property type="project" value="UniProtKB-KW"/>
</dbReference>
<evidence type="ECO:0000256" key="7">
    <source>
        <dbReference type="ARBA" id="ARBA00022840"/>
    </source>
</evidence>
<dbReference type="GO" id="GO:0030915">
    <property type="term" value="C:Smc5-Smc6 complex"/>
    <property type="evidence" value="ECO:0007669"/>
    <property type="project" value="TreeGrafter"/>
</dbReference>
<evidence type="ECO:0000256" key="8">
    <source>
        <dbReference type="ARBA" id="ARBA00023054"/>
    </source>
</evidence>
<protein>
    <recommendedName>
        <fullName evidence="14">RecF/RecN/SMC N-terminal domain-containing protein</fullName>
    </recommendedName>
</protein>
<keyword evidence="8 12" id="KW-0175">Coiled coil</keyword>
<dbReference type="SUPFAM" id="SSF57997">
    <property type="entry name" value="Tropomyosin"/>
    <property type="match status" value="1"/>
</dbReference>
<dbReference type="GeneID" id="59288039"/>
<name>A0A8H6FVT2_9LECA</name>
<feature type="region of interest" description="Disordered" evidence="13">
    <location>
        <begin position="449"/>
        <end position="481"/>
    </location>
</feature>
<dbReference type="Proteomes" id="UP000578531">
    <property type="component" value="Unassembled WGS sequence"/>
</dbReference>
<dbReference type="RefSeq" id="XP_037165063.1">
    <property type="nucleotide sequence ID" value="XM_037308289.1"/>
</dbReference>
<dbReference type="InterPro" id="IPR027417">
    <property type="entry name" value="P-loop_NTPase"/>
</dbReference>
<proteinExistence type="inferred from homology"/>
<evidence type="ECO:0000313" key="15">
    <source>
        <dbReference type="EMBL" id="KAF6235695.1"/>
    </source>
</evidence>
<dbReference type="EMBL" id="JACCJC010000024">
    <property type="protein sequence ID" value="KAF6235695.1"/>
    <property type="molecule type" value="Genomic_DNA"/>
</dbReference>
<evidence type="ECO:0000256" key="11">
    <source>
        <dbReference type="ARBA" id="ARBA00023242"/>
    </source>
</evidence>
<dbReference type="GO" id="GO:0000724">
    <property type="term" value="P:double-strand break repair via homologous recombination"/>
    <property type="evidence" value="ECO:0007669"/>
    <property type="project" value="TreeGrafter"/>
</dbReference>
<dbReference type="InterPro" id="IPR003395">
    <property type="entry name" value="RecF/RecN/SMC_N"/>
</dbReference>
<dbReference type="Pfam" id="PF02463">
    <property type="entry name" value="SMC_N"/>
    <property type="match status" value="1"/>
</dbReference>
<dbReference type="AlphaFoldDB" id="A0A8H6FVT2"/>
<keyword evidence="6" id="KW-0227">DNA damage</keyword>
<keyword evidence="4" id="KW-0158">Chromosome</keyword>
<evidence type="ECO:0000313" key="16">
    <source>
        <dbReference type="Proteomes" id="UP000578531"/>
    </source>
</evidence>
<keyword evidence="11" id="KW-0539">Nucleus</keyword>
<dbReference type="PANTHER" id="PTHR19306">
    <property type="entry name" value="STRUCTURAL MAINTENANCE OF CHROMOSOMES 5,6 SMC5, SMC6"/>
    <property type="match status" value="1"/>
</dbReference>
<keyword evidence="5" id="KW-0547">Nucleotide-binding</keyword>
<keyword evidence="9" id="KW-0233">DNA recombination</keyword>
<dbReference type="GO" id="GO:0005634">
    <property type="term" value="C:nucleus"/>
    <property type="evidence" value="ECO:0007669"/>
    <property type="project" value="UniProtKB-SubCell"/>
</dbReference>
<gene>
    <name evidence="15" type="ORF">HO173_006378</name>
</gene>
<evidence type="ECO:0000259" key="14">
    <source>
        <dbReference type="Pfam" id="PF02463"/>
    </source>
</evidence>
<evidence type="ECO:0000256" key="6">
    <source>
        <dbReference type="ARBA" id="ARBA00022763"/>
    </source>
</evidence>